<proteinExistence type="predicted"/>
<protein>
    <recommendedName>
        <fullName evidence="3">Fido domain-containing protein</fullName>
    </recommendedName>
</protein>
<comment type="caution">
    <text evidence="1">The sequence shown here is derived from an EMBL/GenBank/DDBJ whole genome shotgun (WGS) entry which is preliminary data.</text>
</comment>
<organism evidence="1 2">
    <name type="scientific">Pseudomonas poae</name>
    <dbReference type="NCBI Taxonomy" id="200451"/>
    <lineage>
        <taxon>Bacteria</taxon>
        <taxon>Pseudomonadati</taxon>
        <taxon>Pseudomonadota</taxon>
        <taxon>Gammaproteobacteria</taxon>
        <taxon>Pseudomonadales</taxon>
        <taxon>Pseudomonadaceae</taxon>
        <taxon>Pseudomonas</taxon>
    </lineage>
</organism>
<evidence type="ECO:0000313" key="1">
    <source>
        <dbReference type="EMBL" id="PFG72431.1"/>
    </source>
</evidence>
<evidence type="ECO:0000313" key="2">
    <source>
        <dbReference type="Proteomes" id="UP000221580"/>
    </source>
</evidence>
<name>A0A7Z1K6S2_9PSED</name>
<dbReference type="Proteomes" id="UP000221580">
    <property type="component" value="Unassembled WGS sequence"/>
</dbReference>
<reference evidence="1 2" key="2">
    <citation type="submission" date="2017-10" db="EMBL/GenBank/DDBJ databases">
        <title>Bacterial endophytes that colonize and modify switchgrass growth.</title>
        <authorList>
            <person name="Debolt S."/>
        </authorList>
    </citation>
    <scope>NUCLEOTIDE SEQUENCE [LARGE SCALE GENOMIC DNA]</scope>
    <source>
        <strain evidence="1 2">A2-S9</strain>
    </source>
</reference>
<dbReference type="Gene3D" id="1.10.3290.10">
    <property type="entry name" value="Fido-like domain"/>
    <property type="match status" value="1"/>
</dbReference>
<dbReference type="EMBL" id="PDJN01000001">
    <property type="protein sequence ID" value="PFG72431.1"/>
    <property type="molecule type" value="Genomic_DNA"/>
</dbReference>
<dbReference type="InterPro" id="IPR036597">
    <property type="entry name" value="Fido-like_dom_sf"/>
</dbReference>
<dbReference type="AlphaFoldDB" id="A0A7Z1K6S2"/>
<reference evidence="1 2" key="1">
    <citation type="submission" date="2017-09" db="EMBL/GenBank/DDBJ databases">
        <authorList>
            <person name="DeBolt S."/>
            <person name="Huntemann M."/>
            <person name="Clum A."/>
            <person name="Pillay M."/>
            <person name="Palaniappan K."/>
            <person name="Varghese N."/>
            <person name="Mikhailova N."/>
            <person name="Stamatis D."/>
            <person name="Reddy T."/>
            <person name="Daum C."/>
            <person name="Shapiro N."/>
            <person name="Ivanova N."/>
            <person name="Kyrpides N."/>
            <person name="Woyke T."/>
        </authorList>
    </citation>
    <scope>NUCLEOTIDE SEQUENCE [LARGE SCALE GENOMIC DNA]</scope>
    <source>
        <strain evidence="1 2">A2-S9</strain>
    </source>
</reference>
<dbReference type="SUPFAM" id="SSF140931">
    <property type="entry name" value="Fic-like"/>
    <property type="match status" value="1"/>
</dbReference>
<sequence>MLPYFQLLMGMPMPATRRLDLPAIERALREVQQRFAELSRDFTEPRDPLTDEVLHNVLEGYALIDDYVARGVDLFDLQQLDLMLEINATVLCGSDPARRLEYAHHLAATEEHFFNNVEGGIKDLYNWYCAYRSESVWKRAAGVYVRILSKPQLFIEGNNRSGSLIVSYLLMRAGLPPFVLTLENAEGYFNPSSVIRNSAKHGVKALYELPKIKKKYAAFLEEQAPDPHKFFLKDPRPPVFQGGH</sequence>
<evidence type="ECO:0008006" key="3">
    <source>
        <dbReference type="Google" id="ProtNLM"/>
    </source>
</evidence>
<gene>
    <name evidence="1" type="ORF">DM05_2822</name>
</gene>
<accession>A0A7Z1K6S2</accession>